<proteinExistence type="predicted"/>
<feature type="chain" id="PRO_5015334093" description="Cell wall-binding protein" evidence="2">
    <location>
        <begin position="28"/>
        <end position="492"/>
    </location>
</feature>
<dbReference type="GO" id="GO:0030313">
    <property type="term" value="C:cell envelope"/>
    <property type="evidence" value="ECO:0007669"/>
    <property type="project" value="UniProtKB-SubCell"/>
</dbReference>
<dbReference type="RefSeq" id="WP_146200533.1">
    <property type="nucleotide sequence ID" value="NZ_BDQX01000291.1"/>
</dbReference>
<evidence type="ECO:0000313" key="3">
    <source>
        <dbReference type="EMBL" id="GBG10205.1"/>
    </source>
</evidence>
<dbReference type="EMBL" id="BDQX01000291">
    <property type="protein sequence ID" value="GBG10205.1"/>
    <property type="molecule type" value="Genomic_DNA"/>
</dbReference>
<comment type="subcellular location">
    <subcellularLocation>
        <location evidence="1">Cell envelope</location>
    </subcellularLocation>
</comment>
<dbReference type="InterPro" id="IPR042229">
    <property type="entry name" value="Listeria/Bacterioides_rpt_sf"/>
</dbReference>
<evidence type="ECO:0008006" key="5">
    <source>
        <dbReference type="Google" id="ProtNLM"/>
    </source>
</evidence>
<sequence>MNRRVSMYLLLVLFLLIELIHPLAAHAAWSKPADQVNAVLKGVERGPDRFVAVGPNGTIMYSDNSGSQFSGTIASNTNVTLNDIVYGGGKYVIVGDGGTIITISSGNVAETIVGATTYGLGSVAYGNGRYVATGQFSTVTTSTDGLNWRSIILPDTGGAYIYGVSYGDKFVAVGQYGQIWTSLDGLNWEERVSPATTSLYAVAYNNGQYVAVGGSVVLTSPDGITWTKQADVAGNFQSITYGNGRFVAASFGGGLIASSVDGVQWKLNESGVTNNLNGIVYGNNTFVVVGNNVNLRFENSSVLYFGNGHTGGAVPSDSNTYAIGASALVLNKGSMVRAGYIFTGWNTAANGSGTNYSAGSAIAMDMDNVTLYAQWTPNPTYTITYNGNGNTGGTAPIDSEAYEAGTVIVLKDKGSLVKTGHTFAGWNTATNGNGTNYSAGASTTILADVTLYAKWTPVPTYTVTYSGNGSTGGTLPVDSERHEAGEAVIVKA</sequence>
<feature type="signal peptide" evidence="2">
    <location>
        <begin position="1"/>
        <end position="27"/>
    </location>
</feature>
<name>A0A2R5EVQ3_9BACL</name>
<comment type="caution">
    <text evidence="3">The sequence shown here is derived from an EMBL/GenBank/DDBJ whole genome shotgun (WGS) entry which is preliminary data.</text>
</comment>
<evidence type="ECO:0000256" key="2">
    <source>
        <dbReference type="SAM" id="SignalP"/>
    </source>
</evidence>
<dbReference type="Pfam" id="PF09479">
    <property type="entry name" value="Flg_new"/>
    <property type="match status" value="2"/>
</dbReference>
<dbReference type="SUPFAM" id="SSF110296">
    <property type="entry name" value="Oligoxyloglucan reducing end-specific cellobiohydrolase"/>
    <property type="match status" value="1"/>
</dbReference>
<dbReference type="NCBIfam" id="TIGR02543">
    <property type="entry name" value="List_Bact_rpt"/>
    <property type="match status" value="2"/>
</dbReference>
<protein>
    <recommendedName>
        <fullName evidence="5">Cell wall-binding protein</fullName>
    </recommendedName>
</protein>
<dbReference type="Proteomes" id="UP000245202">
    <property type="component" value="Unassembled WGS sequence"/>
</dbReference>
<dbReference type="Gene3D" id="2.60.40.4270">
    <property type="entry name" value="Listeria-Bacteroides repeat domain"/>
    <property type="match status" value="2"/>
</dbReference>
<dbReference type="InterPro" id="IPR013378">
    <property type="entry name" value="InlB-like_B-rpt"/>
</dbReference>
<keyword evidence="4" id="KW-1185">Reference proteome</keyword>
<gene>
    <name evidence="3" type="ORF">PAT3040_04923</name>
</gene>
<evidence type="ECO:0000256" key="1">
    <source>
        <dbReference type="ARBA" id="ARBA00004196"/>
    </source>
</evidence>
<organism evidence="3 4">
    <name type="scientific">Paenibacillus agaridevorans</name>
    <dbReference type="NCBI Taxonomy" id="171404"/>
    <lineage>
        <taxon>Bacteria</taxon>
        <taxon>Bacillati</taxon>
        <taxon>Bacillota</taxon>
        <taxon>Bacilli</taxon>
        <taxon>Bacillales</taxon>
        <taxon>Paenibacillaceae</taxon>
        <taxon>Paenibacillus</taxon>
    </lineage>
</organism>
<dbReference type="AlphaFoldDB" id="A0A2R5EVQ3"/>
<keyword evidence="2" id="KW-0732">Signal</keyword>
<reference evidence="3 4" key="1">
    <citation type="submission" date="2017-08" db="EMBL/GenBank/DDBJ databases">
        <title>Substantial Increase in Enzyme Production by Combined Drug-Resistance Mutations in Paenibacillus agaridevorans.</title>
        <authorList>
            <person name="Tanaka Y."/>
            <person name="Funane K."/>
            <person name="Hosaka T."/>
            <person name="Shiwa Y."/>
            <person name="Fujita N."/>
            <person name="Miyazaki T."/>
            <person name="Yoshikawa H."/>
            <person name="Murakami K."/>
            <person name="Kasahara K."/>
            <person name="Inaoka T."/>
            <person name="Hiraga Y."/>
            <person name="Ochi K."/>
        </authorList>
    </citation>
    <scope>NUCLEOTIDE SEQUENCE [LARGE SCALE GENOMIC DNA]</scope>
    <source>
        <strain evidence="3 4">T-3040</strain>
    </source>
</reference>
<feature type="non-terminal residue" evidence="3">
    <location>
        <position position="492"/>
    </location>
</feature>
<evidence type="ECO:0000313" key="4">
    <source>
        <dbReference type="Proteomes" id="UP000245202"/>
    </source>
</evidence>
<accession>A0A2R5EVQ3</accession>